<gene>
    <name evidence="5" type="ORF">K2173_010963</name>
</gene>
<feature type="domain" description="K Homology" evidence="4">
    <location>
        <begin position="13"/>
        <end position="87"/>
    </location>
</feature>
<feature type="domain" description="K Homology" evidence="4">
    <location>
        <begin position="266"/>
        <end position="342"/>
    </location>
</feature>
<accession>A0AAV8T053</accession>
<name>A0AAV8T053_9ROSI</name>
<comment type="caution">
    <text evidence="5">The sequence shown here is derived from an EMBL/GenBank/DDBJ whole genome shotgun (WGS) entry which is preliminary data.</text>
</comment>
<dbReference type="InterPro" id="IPR036612">
    <property type="entry name" value="KH_dom_type_1_sf"/>
</dbReference>
<dbReference type="CDD" id="cd22459">
    <property type="entry name" value="KH-I_PEPPER_rpt1_like"/>
    <property type="match status" value="1"/>
</dbReference>
<feature type="region of interest" description="Disordered" evidence="3">
    <location>
        <begin position="449"/>
        <end position="545"/>
    </location>
</feature>
<dbReference type="SMART" id="SM00322">
    <property type="entry name" value="KH"/>
    <property type="match status" value="5"/>
</dbReference>
<feature type="compositionally biased region" description="Polar residues" evidence="3">
    <location>
        <begin position="520"/>
        <end position="533"/>
    </location>
</feature>
<dbReference type="AlphaFoldDB" id="A0AAV8T053"/>
<dbReference type="Gene3D" id="3.30.310.210">
    <property type="match status" value="1"/>
</dbReference>
<dbReference type="PROSITE" id="PS50084">
    <property type="entry name" value="KH_TYPE_1"/>
    <property type="match status" value="5"/>
</dbReference>
<evidence type="ECO:0000313" key="6">
    <source>
        <dbReference type="Proteomes" id="UP001159364"/>
    </source>
</evidence>
<feature type="domain" description="K Homology" evidence="4">
    <location>
        <begin position="561"/>
        <end position="631"/>
    </location>
</feature>
<feature type="domain" description="K Homology" evidence="4">
    <location>
        <begin position="350"/>
        <end position="425"/>
    </location>
</feature>
<dbReference type="EMBL" id="JAIWQS010000007">
    <property type="protein sequence ID" value="KAJ8760107.1"/>
    <property type="molecule type" value="Genomic_DNA"/>
</dbReference>
<evidence type="ECO:0000256" key="3">
    <source>
        <dbReference type="SAM" id="MobiDB-lite"/>
    </source>
</evidence>
<dbReference type="InterPro" id="IPR004087">
    <property type="entry name" value="KH_dom"/>
</dbReference>
<dbReference type="Pfam" id="PF00013">
    <property type="entry name" value="KH_1"/>
    <property type="match status" value="5"/>
</dbReference>
<protein>
    <recommendedName>
        <fullName evidence="4">K Homology domain-containing protein</fullName>
    </recommendedName>
</protein>
<dbReference type="InterPro" id="IPR004088">
    <property type="entry name" value="KH_dom_type_1"/>
</dbReference>
<evidence type="ECO:0000259" key="4">
    <source>
        <dbReference type="SMART" id="SM00322"/>
    </source>
</evidence>
<keyword evidence="1" id="KW-0677">Repeat</keyword>
<evidence type="ECO:0000313" key="5">
    <source>
        <dbReference type="EMBL" id="KAJ8760107.1"/>
    </source>
</evidence>
<dbReference type="GO" id="GO:0003723">
    <property type="term" value="F:RNA binding"/>
    <property type="evidence" value="ECO:0007669"/>
    <property type="project" value="UniProtKB-UniRule"/>
</dbReference>
<organism evidence="5 6">
    <name type="scientific">Erythroxylum novogranatense</name>
    <dbReference type="NCBI Taxonomy" id="1862640"/>
    <lineage>
        <taxon>Eukaryota</taxon>
        <taxon>Viridiplantae</taxon>
        <taxon>Streptophyta</taxon>
        <taxon>Embryophyta</taxon>
        <taxon>Tracheophyta</taxon>
        <taxon>Spermatophyta</taxon>
        <taxon>Magnoliopsida</taxon>
        <taxon>eudicotyledons</taxon>
        <taxon>Gunneridae</taxon>
        <taxon>Pentapetalae</taxon>
        <taxon>rosids</taxon>
        <taxon>fabids</taxon>
        <taxon>Malpighiales</taxon>
        <taxon>Erythroxylaceae</taxon>
        <taxon>Erythroxylum</taxon>
    </lineage>
</organism>
<keyword evidence="6" id="KW-1185">Reference proteome</keyword>
<feature type="region of interest" description="Disordered" evidence="3">
    <location>
        <begin position="67"/>
        <end position="95"/>
    </location>
</feature>
<sequence length="637" mass="68325">MDPPFTPRRSTTDPTQFRILCPSMKTGAVIGKGGSTVRHIQSLTGAKIRLLDDPHHPPCEERVILITNPNPQNPKSDDATSVVGNGGADGGGEEDGLGTVQKALVRVFEKVVKGDSEEELGEGFIVGIRILVAGNQMASLFGRGGQVVEKIRVDTGAQIRVLNREQVPLCALPGDEMIMVSGNFYAVKKSLLALSSYLQDCPREAGNSGIAKPSGLGYQGSSLPGQVDLPQRGYASGHSGDYHSRGYPPNMGPDNIGPRGRMNVEEEVVFKLLCQQEKVGSLIGKGGSVIRAIENETGAFIKIADPVPDSDERVVVISARENLEQRHSSAQDAVIRVQSRIAEIGYERGTAVVARLLVHSQLIGCLLGKGGQIISEMRQVTGTSICIFPKEHAAKYGLQNDEVVQVVGNLHSVQDALVQITGRLREKIFPIKPPFAGNTAPPYPPPFPDMHPPHFRPRPNPPSPGAYPSSVGTFHNIDRSRDHQPAFSYGMDRMGPNNPDRGPYPYGGERPGHGPPFENSPRSWNPQPFSNGNPRAPADPGSGMAVRNEPLGSGNQTANLPSKPVEIVIPQIFLGHVYGENSNNLSHIRQISGASVLIHDPKPGATDAVVVITGTSDQMRFAQSLVHAFILCGKTTT</sequence>
<feature type="domain" description="K Homology" evidence="4">
    <location>
        <begin position="124"/>
        <end position="199"/>
    </location>
</feature>
<keyword evidence="2" id="KW-0694">RNA-binding</keyword>
<dbReference type="PANTHER" id="PTHR10288">
    <property type="entry name" value="KH DOMAIN CONTAINING RNA BINDING PROTEIN"/>
    <property type="match status" value="1"/>
</dbReference>
<evidence type="ECO:0000256" key="1">
    <source>
        <dbReference type="ARBA" id="ARBA00022737"/>
    </source>
</evidence>
<proteinExistence type="predicted"/>
<dbReference type="Gene3D" id="3.30.1370.10">
    <property type="entry name" value="K Homology domain, type 1"/>
    <property type="match status" value="3"/>
</dbReference>
<evidence type="ECO:0000256" key="2">
    <source>
        <dbReference type="PROSITE-ProRule" id="PRU00117"/>
    </source>
</evidence>
<reference evidence="5 6" key="1">
    <citation type="submission" date="2021-09" db="EMBL/GenBank/DDBJ databases">
        <title>Genomic insights and catalytic innovation underlie evolution of tropane alkaloids biosynthesis.</title>
        <authorList>
            <person name="Wang Y.-J."/>
            <person name="Tian T."/>
            <person name="Huang J.-P."/>
            <person name="Huang S.-X."/>
        </authorList>
    </citation>
    <scope>NUCLEOTIDE SEQUENCE [LARGE SCALE GENOMIC DNA]</scope>
    <source>
        <strain evidence="5">KIB-2018</strain>
        <tissue evidence="5">Leaf</tissue>
    </source>
</reference>
<dbReference type="SUPFAM" id="SSF54791">
    <property type="entry name" value="Eukaryotic type KH-domain (KH-domain type I)"/>
    <property type="match status" value="5"/>
</dbReference>
<dbReference type="CDD" id="cd22460">
    <property type="entry name" value="KH-I_PEPPER_rpt2_like"/>
    <property type="match status" value="2"/>
</dbReference>
<dbReference type="Proteomes" id="UP001159364">
    <property type="component" value="Linkage Group LG07"/>
</dbReference>